<keyword evidence="2" id="KW-1185">Reference proteome</keyword>
<gene>
    <name evidence="1" type="ORF">CTI12_AA502370</name>
</gene>
<dbReference type="STRING" id="35608.A0A2U1LDL8"/>
<proteinExistence type="predicted"/>
<dbReference type="Proteomes" id="UP000245207">
    <property type="component" value="Unassembled WGS sequence"/>
</dbReference>
<evidence type="ECO:0000313" key="2">
    <source>
        <dbReference type="Proteomes" id="UP000245207"/>
    </source>
</evidence>
<name>A0A2U1LDL8_ARTAN</name>
<comment type="caution">
    <text evidence="1">The sequence shown here is derived from an EMBL/GenBank/DDBJ whole genome shotgun (WGS) entry which is preliminary data.</text>
</comment>
<protein>
    <recommendedName>
        <fullName evidence="3">Alpha/beta-Hydrolases superfamily protein</fullName>
    </recommendedName>
</protein>
<dbReference type="OrthoDB" id="8119704at2759"/>
<evidence type="ECO:0000313" key="1">
    <source>
        <dbReference type="EMBL" id="PWA47089.1"/>
    </source>
</evidence>
<reference evidence="1 2" key="1">
    <citation type="journal article" date="2018" name="Mol. Plant">
        <title>The genome of Artemisia annua provides insight into the evolution of Asteraceae family and artemisinin biosynthesis.</title>
        <authorList>
            <person name="Shen Q."/>
            <person name="Zhang L."/>
            <person name="Liao Z."/>
            <person name="Wang S."/>
            <person name="Yan T."/>
            <person name="Shi P."/>
            <person name="Liu M."/>
            <person name="Fu X."/>
            <person name="Pan Q."/>
            <person name="Wang Y."/>
            <person name="Lv Z."/>
            <person name="Lu X."/>
            <person name="Zhang F."/>
            <person name="Jiang W."/>
            <person name="Ma Y."/>
            <person name="Chen M."/>
            <person name="Hao X."/>
            <person name="Li L."/>
            <person name="Tang Y."/>
            <person name="Lv G."/>
            <person name="Zhou Y."/>
            <person name="Sun X."/>
            <person name="Brodelius P.E."/>
            <person name="Rose J.K.C."/>
            <person name="Tang K."/>
        </authorList>
    </citation>
    <scope>NUCLEOTIDE SEQUENCE [LARGE SCALE GENOMIC DNA]</scope>
    <source>
        <strain evidence="2">cv. Huhao1</strain>
        <tissue evidence="1">Leaf</tissue>
    </source>
</reference>
<accession>A0A2U1LDL8</accession>
<evidence type="ECO:0008006" key="3">
    <source>
        <dbReference type="Google" id="ProtNLM"/>
    </source>
</evidence>
<sequence length="70" mass="7866">MEIAVVRSESCDPDVAERLENLAEPKSDESTGKVSVDVVPNSGHWIYRDRPQMLMEILTPRLVSLVQTNI</sequence>
<organism evidence="1 2">
    <name type="scientific">Artemisia annua</name>
    <name type="common">Sweet wormwood</name>
    <dbReference type="NCBI Taxonomy" id="35608"/>
    <lineage>
        <taxon>Eukaryota</taxon>
        <taxon>Viridiplantae</taxon>
        <taxon>Streptophyta</taxon>
        <taxon>Embryophyta</taxon>
        <taxon>Tracheophyta</taxon>
        <taxon>Spermatophyta</taxon>
        <taxon>Magnoliopsida</taxon>
        <taxon>eudicotyledons</taxon>
        <taxon>Gunneridae</taxon>
        <taxon>Pentapetalae</taxon>
        <taxon>asterids</taxon>
        <taxon>campanulids</taxon>
        <taxon>Asterales</taxon>
        <taxon>Asteraceae</taxon>
        <taxon>Asteroideae</taxon>
        <taxon>Anthemideae</taxon>
        <taxon>Artemisiinae</taxon>
        <taxon>Artemisia</taxon>
    </lineage>
</organism>
<dbReference type="EMBL" id="PKPP01009971">
    <property type="protein sequence ID" value="PWA47089.1"/>
    <property type="molecule type" value="Genomic_DNA"/>
</dbReference>
<dbReference type="AlphaFoldDB" id="A0A2U1LDL8"/>